<dbReference type="EMBL" id="AP012342">
    <property type="protein sequence ID" value="BAM06715.1"/>
    <property type="molecule type" value="Genomic_DNA"/>
</dbReference>
<dbReference type="AlphaFoldDB" id="I0IN66"/>
<evidence type="ECO:0000313" key="1">
    <source>
        <dbReference type="EMBL" id="BAM06715.1"/>
    </source>
</evidence>
<accession>I0IN66</accession>
<dbReference type="Pfam" id="PF11925">
    <property type="entry name" value="DUF3443"/>
    <property type="match status" value="1"/>
</dbReference>
<dbReference type="RefSeq" id="WP_014449206.1">
    <property type="nucleotide sequence ID" value="NC_017094.1"/>
</dbReference>
<dbReference type="KEGG" id="lfc:LFE_1012"/>
<dbReference type="PATRIC" id="fig|1162668.3.peg.1171"/>
<proteinExistence type="predicted"/>
<dbReference type="PROSITE" id="PS51257">
    <property type="entry name" value="PROKAR_LIPOPROTEIN"/>
    <property type="match status" value="1"/>
</dbReference>
<sequence>MKNHPPMRRMFLWILGCFFLSFSGCGGGGTSPSAGEPALGPLSVSCERATDSGTSLGNILPLYLGTAGDNSSTVCGSAINNPCTDVTICDSSGSNCQTVTNILVDTGSSGLRIFRSVLSNTTTLDQVASPGGDPVGECEAFGNGTYGDWGPLVYAQVRLAGEPPVTLPIQLIDPTYAGQYTSNGNPASSNPSCGQTFTPDTSPSNASFNGILGVGLFVHSCGTLCAQSIDNGVFFSCSGSSCTSTTLGTCEQDQNPVPLLPTDHQGVLVSFPSSITSPEESATGSLILGIGSQSDNTPASGVKAYDADQNGNFQTTFNQTTYSSSNGYAFIDSGSDGDFFPDPQIPNSGSPDYYYEPSSAEPLTATIAPASGSPDTTVFFTIQTPPTQGSGFSDGVIPNLGFDQTGGFDWGLPFFFLKQNVFVGINGQTITSLNATGPFWAF</sequence>
<dbReference type="OrthoDB" id="5289858at2"/>
<organism evidence="1 2">
    <name type="scientific">Leptospirillum ferrooxidans (strain C2-3)</name>
    <dbReference type="NCBI Taxonomy" id="1162668"/>
    <lineage>
        <taxon>Bacteria</taxon>
        <taxon>Pseudomonadati</taxon>
        <taxon>Nitrospirota</taxon>
        <taxon>Nitrospiria</taxon>
        <taxon>Nitrospirales</taxon>
        <taxon>Nitrospiraceae</taxon>
        <taxon>Leptospirillum</taxon>
    </lineage>
</organism>
<evidence type="ECO:0000313" key="2">
    <source>
        <dbReference type="Proteomes" id="UP000007382"/>
    </source>
</evidence>
<dbReference type="STRING" id="1162668.LFE_1012"/>
<dbReference type="Proteomes" id="UP000007382">
    <property type="component" value="Chromosome"/>
</dbReference>
<reference evidence="2" key="2">
    <citation type="submission" date="2012-03" db="EMBL/GenBank/DDBJ databases">
        <title>The complete genome sequence of the pioneer microbe on fresh volcanic deposit, Leptospirillum ferrooxidans strain C2-3.</title>
        <authorList>
            <person name="Fujimura R."/>
            <person name="Sato Y."/>
            <person name="Nishizawa T."/>
            <person name="Nanba K."/>
            <person name="Oshima K."/>
            <person name="Hattori M."/>
            <person name="Kamijo T."/>
            <person name="Ohta H."/>
        </authorList>
    </citation>
    <scope>NUCLEOTIDE SEQUENCE [LARGE SCALE GENOMIC DNA]</scope>
    <source>
        <strain evidence="2">C2-3</strain>
    </source>
</reference>
<name>I0IN66_LEPFC</name>
<keyword evidence="2" id="KW-1185">Reference proteome</keyword>
<dbReference type="InterPro" id="IPR021847">
    <property type="entry name" value="DUF3443"/>
</dbReference>
<dbReference type="eggNOG" id="ENOG502Z86S">
    <property type="taxonomic scope" value="Bacteria"/>
</dbReference>
<gene>
    <name evidence="1" type="ordered locus">LFE_1012</name>
</gene>
<protein>
    <submittedName>
        <fullName evidence="1">Putative Ig domain protein group 2 domain protein</fullName>
    </submittedName>
</protein>
<dbReference type="HOGENOM" id="CLU_036877_1_0_0"/>
<reference evidence="1 2" key="1">
    <citation type="journal article" date="2012" name="J. Bacteriol.">
        <title>Complete Genome Sequence of Leptospirillum ferrooxidans Strain C2-3, Isolated from a Fresh Volcanic Ash Deposit on the Island of Miyake, Japan.</title>
        <authorList>
            <person name="Fujimura R."/>
            <person name="Sato Y."/>
            <person name="Nishizawa T."/>
            <person name="Oshima K."/>
            <person name="Kim S.-W."/>
            <person name="Hattori M."/>
            <person name="Kamijo T."/>
            <person name="Ohta H."/>
        </authorList>
    </citation>
    <scope>NUCLEOTIDE SEQUENCE [LARGE SCALE GENOMIC DNA]</scope>
    <source>
        <strain evidence="1 2">C2-3</strain>
    </source>
</reference>